<dbReference type="GO" id="GO:0008417">
    <property type="term" value="F:fucosyltransferase activity"/>
    <property type="evidence" value="ECO:0007669"/>
    <property type="project" value="InterPro"/>
</dbReference>
<evidence type="ECO:0000313" key="13">
    <source>
        <dbReference type="EMBL" id="ARP94341.1"/>
    </source>
</evidence>
<comment type="pathway">
    <text evidence="1">Protein modification; protein glycosylation.</text>
</comment>
<keyword evidence="8" id="KW-0677">Repeat</keyword>
<evidence type="ECO:0000313" key="14">
    <source>
        <dbReference type="Proteomes" id="UP000194161"/>
    </source>
</evidence>
<evidence type="ECO:0000256" key="10">
    <source>
        <dbReference type="ARBA" id="ARBA00023136"/>
    </source>
</evidence>
<dbReference type="Gene3D" id="3.40.50.2000">
    <property type="entry name" value="Glycogen Phosphorylase B"/>
    <property type="match status" value="1"/>
</dbReference>
<keyword evidence="7" id="KW-0808">Transferase</keyword>
<evidence type="ECO:0000256" key="3">
    <source>
        <dbReference type="ARBA" id="ARBA00011970"/>
    </source>
</evidence>
<dbReference type="InterPro" id="IPR019734">
    <property type="entry name" value="TPR_rpt"/>
</dbReference>
<feature type="repeat" description="TPR" evidence="11">
    <location>
        <begin position="172"/>
        <end position="205"/>
    </location>
</feature>
<sequence>MPKTVRSVRSSPQAVTIMGLSASQAQSRTEQQPADPVGWKSLGAHHLESGRLDEARSALDQALRLAPQDPEALRVLADLETRVGDLAAAREALQTALDIEPTHILGQVKLAEILYRLGLLDEAIQCLDQIPSKGKHRATLLSWRGLVQLGRAEYDDARQAFEALIAIEPKQYSAWNNLGNVHRDLGDLEQAEACYARASSMTRDDPLPRSNWLTALHYNPQATVESILQVCKDWGAMFVPQTRPTRPTPADRSPGKVLRVGMFSDGFRQHPVGMMTTSALEHLCRLGVDVYAYTTNAKEDHITQRVKALARRWTSISHLNDDQFAQLIRDDQIDILIDLSGHNAGSRMRAVALEPAPVLVKWVGGLINTTGVEAIDYLITDSIESPPGSDYLYTEKLIRLPDDYICFMPPQSPPAVAELPALRNGYITFGCFNNPTKINEVVLAQWAQLMHDVPQSRLFLKGAAYGTEALRQRILSGLEKHGIEAGRVRIEGRSPHLELLARYNEVDIALDPWPYSGGLTTCEAMLMGVPVVTLPGPTFAGRHSATHLVNAGMPELVVQDWDQYRGRAMELASDLQSLATIRSHLRQMLLESPVCDSARFGSNLANALRAIWQRYCEGDAPAALAFTPDGQPWFEDKDGPTTLLQPDASALADADAQDSFSFSFQGKIVALDHGGALIENPLLQGPGQMGTLNVIALDPASRLQEAMGKTREKYISSYHNHIALGDGEPGVLYACLNAEVSGTLEPLPPARQLSFMRQHASVLARLPISTVRLDNIDGLDKLDWLILNETYDNEKILLGGQRLLEQVLVVHIRVLMAQLFEKQPDLSSLIRLLAAQGFNLLQLCNPEYGSYFPEDGSTAPHRGSQLLGMDAVFVPSEARLKSLTANQRLKLAFLLHTSYGAPDVAYAALRHSEGGIADRYLASTGWLVPDTVKAHAEAAKSPLDELPSATGKKRFVHLCYNNVHTQNFIDLMADSAFAEDFAHQILVEKARSIPNYDIDLGDNPNAVYFSHAADMQSVLAHILQSDVEGVFIHGLFFEWQKTLIRAIGDKKKIIWIMWGGDLYNPIKGGKPLFDVVEHIDAVATGTDGDYRLFRETYGERPRLQFAYPSKTEFQSIEQPRIKSKTIFVGNSGDPANMHLEILEALSTKPDIGDYEIVLPLSYNLSPAYEQELRVGIANLKLESQVRMLTEFMPSKDYFKLLANSEMVITAHHRQQALGNLMAALYFGCKSVLRKEIVLNGTQMLNPGWELLTSRMGTHPIDYADFLATKKLAALPVVADEQLEQQRAGVLDFQGTGTFKDMLKQQFSAAALL</sequence>
<dbReference type="STRING" id="463040.CAL15_08045"/>
<evidence type="ECO:0000256" key="9">
    <source>
        <dbReference type="ARBA" id="ARBA00022803"/>
    </source>
</evidence>
<feature type="repeat" description="TPR" evidence="11">
    <location>
        <begin position="36"/>
        <end position="69"/>
    </location>
</feature>
<dbReference type="Pfam" id="PF13432">
    <property type="entry name" value="TPR_16"/>
    <property type="match status" value="2"/>
</dbReference>
<dbReference type="SMART" id="SM00386">
    <property type="entry name" value="HAT"/>
    <property type="match status" value="3"/>
</dbReference>
<keyword evidence="5" id="KW-0997">Cell inner membrane</keyword>
<dbReference type="Proteomes" id="UP000194161">
    <property type="component" value="Chromosome"/>
</dbReference>
<dbReference type="SUPFAM" id="SSF48452">
    <property type="entry name" value="TPR-like"/>
    <property type="match status" value="1"/>
</dbReference>
<proteinExistence type="inferred from homology"/>
<keyword evidence="6" id="KW-0328">Glycosyltransferase</keyword>
<evidence type="ECO:0000256" key="11">
    <source>
        <dbReference type="PROSITE-ProRule" id="PRU00339"/>
    </source>
</evidence>
<name>A0A1W6ZAF0_9BORD</name>
<keyword evidence="10" id="KW-0472">Membrane</keyword>
<feature type="repeat" description="TPR" evidence="11">
    <location>
        <begin position="70"/>
        <end position="103"/>
    </location>
</feature>
<dbReference type="GO" id="GO:0006396">
    <property type="term" value="P:RNA processing"/>
    <property type="evidence" value="ECO:0007669"/>
    <property type="project" value="InterPro"/>
</dbReference>
<dbReference type="EMBL" id="CP021111">
    <property type="protein sequence ID" value="ARP94341.1"/>
    <property type="molecule type" value="Genomic_DNA"/>
</dbReference>
<evidence type="ECO:0000256" key="7">
    <source>
        <dbReference type="ARBA" id="ARBA00022679"/>
    </source>
</evidence>
<gene>
    <name evidence="13" type="ORF">CAL15_08045</name>
</gene>
<dbReference type="OrthoDB" id="101857at2"/>
<keyword evidence="14" id="KW-1185">Reference proteome</keyword>
<reference evidence="13 14" key="1">
    <citation type="submission" date="2017-05" db="EMBL/GenBank/DDBJ databases">
        <title>Complete and WGS of Bordetella genogroups.</title>
        <authorList>
            <person name="Spilker T."/>
            <person name="LiPuma J."/>
        </authorList>
    </citation>
    <scope>NUCLEOTIDE SEQUENCE [LARGE SCALE GENOMIC DNA]</scope>
    <source>
        <strain evidence="13 14">AU7206</strain>
    </source>
</reference>
<evidence type="ECO:0000256" key="1">
    <source>
        <dbReference type="ARBA" id="ARBA00004922"/>
    </source>
</evidence>
<protein>
    <recommendedName>
        <fullName evidence="3">protein O-GlcNAc transferase</fullName>
        <ecNumber evidence="3">2.4.1.255</ecNumber>
    </recommendedName>
</protein>
<feature type="domain" description="O-GlcNAc transferase C-terminal" evidence="12">
    <location>
        <begin position="423"/>
        <end position="603"/>
    </location>
</feature>
<dbReference type="KEGG" id="bgm:CAL15_08045"/>
<dbReference type="InterPro" id="IPR011990">
    <property type="entry name" value="TPR-like_helical_dom_sf"/>
</dbReference>
<dbReference type="PANTHER" id="PTHR44835">
    <property type="entry name" value="UDP-N-ACETYLGLUCOSAMINE--PEPTIDE N-ACETYLGLUCOSAMINYLTRANSFERASE SPINDLY-RELATED"/>
    <property type="match status" value="1"/>
</dbReference>
<dbReference type="InterPro" id="IPR051939">
    <property type="entry name" value="Glycosyltr_41/O-GlcNAc_trsf"/>
</dbReference>
<evidence type="ECO:0000256" key="8">
    <source>
        <dbReference type="ARBA" id="ARBA00022737"/>
    </source>
</evidence>
<dbReference type="RefSeq" id="WP_086078106.1">
    <property type="nucleotide sequence ID" value="NZ_CP021111.1"/>
</dbReference>
<comment type="similarity">
    <text evidence="2">Belongs to the glycosyltransferase 41 family. O-GlcNAc transferase subfamily.</text>
</comment>
<dbReference type="EC" id="2.4.1.255" evidence="3"/>
<dbReference type="PROSITE" id="PS50005">
    <property type="entry name" value="TPR"/>
    <property type="match status" value="4"/>
</dbReference>
<feature type="domain" description="O-GlcNAc transferase C-terminal" evidence="12">
    <location>
        <begin position="253"/>
        <end position="404"/>
    </location>
</feature>
<evidence type="ECO:0000256" key="6">
    <source>
        <dbReference type="ARBA" id="ARBA00022676"/>
    </source>
</evidence>
<dbReference type="Pfam" id="PF07429">
    <property type="entry name" value="Glyco_transf_56"/>
    <property type="match status" value="1"/>
</dbReference>
<evidence type="ECO:0000256" key="5">
    <source>
        <dbReference type="ARBA" id="ARBA00022519"/>
    </source>
</evidence>
<dbReference type="Gene3D" id="3.40.50.11380">
    <property type="match status" value="1"/>
</dbReference>
<feature type="repeat" description="TPR" evidence="11">
    <location>
        <begin position="138"/>
        <end position="171"/>
    </location>
</feature>
<dbReference type="InterPro" id="IPR029489">
    <property type="entry name" value="OGT/SEC/SPY_C"/>
</dbReference>
<dbReference type="Pfam" id="PF13844">
    <property type="entry name" value="Glyco_transf_41"/>
    <property type="match status" value="2"/>
</dbReference>
<evidence type="ECO:0000256" key="4">
    <source>
        <dbReference type="ARBA" id="ARBA00022475"/>
    </source>
</evidence>
<accession>A0A1W6ZAF0</accession>
<dbReference type="GO" id="GO:0097363">
    <property type="term" value="F:protein O-acetylglucosaminyltransferase activity"/>
    <property type="evidence" value="ECO:0007669"/>
    <property type="project" value="UniProtKB-EC"/>
</dbReference>
<dbReference type="Gene3D" id="1.25.40.10">
    <property type="entry name" value="Tetratricopeptide repeat domain"/>
    <property type="match status" value="1"/>
</dbReference>
<evidence type="ECO:0000259" key="12">
    <source>
        <dbReference type="Pfam" id="PF13844"/>
    </source>
</evidence>
<dbReference type="InterPro" id="IPR003107">
    <property type="entry name" value="HAT"/>
</dbReference>
<dbReference type="PANTHER" id="PTHR44835:SF1">
    <property type="entry name" value="PROTEIN O-GLCNAC TRANSFERASE"/>
    <property type="match status" value="1"/>
</dbReference>
<keyword evidence="9 11" id="KW-0802">TPR repeat</keyword>
<dbReference type="SMART" id="SM00028">
    <property type="entry name" value="TPR"/>
    <property type="match status" value="5"/>
</dbReference>
<dbReference type="SUPFAM" id="SSF53756">
    <property type="entry name" value="UDP-Glycosyltransferase/glycogen phosphorylase"/>
    <property type="match status" value="1"/>
</dbReference>
<keyword evidence="4" id="KW-1003">Cell membrane</keyword>
<dbReference type="GO" id="GO:0009246">
    <property type="term" value="P:enterobacterial common antigen biosynthetic process"/>
    <property type="evidence" value="ECO:0007669"/>
    <property type="project" value="InterPro"/>
</dbReference>
<organism evidence="13 14">
    <name type="scientific">Bordetella genomosp. 13</name>
    <dbReference type="NCBI Taxonomy" id="463040"/>
    <lineage>
        <taxon>Bacteria</taxon>
        <taxon>Pseudomonadati</taxon>
        <taxon>Pseudomonadota</taxon>
        <taxon>Betaproteobacteria</taxon>
        <taxon>Burkholderiales</taxon>
        <taxon>Alcaligenaceae</taxon>
        <taxon>Bordetella</taxon>
    </lineage>
</organism>
<dbReference type="InterPro" id="IPR009993">
    <property type="entry name" value="WecF"/>
</dbReference>
<evidence type="ECO:0000256" key="2">
    <source>
        <dbReference type="ARBA" id="ARBA00005386"/>
    </source>
</evidence>